<dbReference type="AlphaFoldDB" id="A0A7W4JGF1"/>
<dbReference type="PANTHER" id="PTHR43130">
    <property type="entry name" value="ARAC-FAMILY TRANSCRIPTIONAL REGULATOR"/>
    <property type="match status" value="1"/>
</dbReference>
<dbReference type="InterPro" id="IPR052158">
    <property type="entry name" value="INH-QAR"/>
</dbReference>
<dbReference type="GO" id="GO:0003700">
    <property type="term" value="F:DNA-binding transcription factor activity"/>
    <property type="evidence" value="ECO:0007669"/>
    <property type="project" value="InterPro"/>
</dbReference>
<gene>
    <name evidence="5" type="ORF">HLH29_15885</name>
</gene>
<evidence type="ECO:0000313" key="6">
    <source>
        <dbReference type="Proteomes" id="UP000525623"/>
    </source>
</evidence>
<dbReference type="Gene3D" id="1.10.10.60">
    <property type="entry name" value="Homeodomain-like"/>
    <property type="match status" value="1"/>
</dbReference>
<dbReference type="PANTHER" id="PTHR43130:SF3">
    <property type="entry name" value="HTH-TYPE TRANSCRIPTIONAL REGULATOR RV1931C"/>
    <property type="match status" value="1"/>
</dbReference>
<evidence type="ECO:0000256" key="2">
    <source>
        <dbReference type="ARBA" id="ARBA00023125"/>
    </source>
</evidence>
<keyword evidence="2" id="KW-0238">DNA-binding</keyword>
<name>A0A7W4JGF1_9PROT</name>
<dbReference type="PROSITE" id="PS01124">
    <property type="entry name" value="HTH_ARAC_FAMILY_2"/>
    <property type="match status" value="1"/>
</dbReference>
<dbReference type="SUPFAM" id="SSF52317">
    <property type="entry name" value="Class I glutamine amidotransferase-like"/>
    <property type="match status" value="1"/>
</dbReference>
<sequence>MTCRIGFLLVPRFSALGFLCAAEPLRVANRLAGQALYRWDVFSLDGGPVEASNAMRLETAGRLADAPPLDWLVICAGFSPLAGLACTHDRTLRALARRGAQMGGIDTGAFLLARAGLGRDVPMTMHWEARPAFVEAFPDWTASEELFEDHGAIFTGAGGTASIDLMLARIAGLRGAGFARRVSEQFIHTTIRSPGAAQKVPLPARSVAHHRRLARVVALMERTTDRRLGAGELAAIACCSERHLERMFHHAFGWGIAAHHRTLRLAKARTMLRETDLMVTEIAAATGFESRSSFSRAYREVFGVSPAGDRVEP</sequence>
<evidence type="ECO:0000256" key="1">
    <source>
        <dbReference type="ARBA" id="ARBA00023015"/>
    </source>
</evidence>
<protein>
    <submittedName>
        <fullName evidence="5">GlxA family transcriptional regulator</fullName>
    </submittedName>
</protein>
<keyword evidence="6" id="KW-1185">Reference proteome</keyword>
<dbReference type="SMART" id="SM00342">
    <property type="entry name" value="HTH_ARAC"/>
    <property type="match status" value="1"/>
</dbReference>
<feature type="domain" description="HTH araC/xylS-type" evidence="4">
    <location>
        <begin position="214"/>
        <end position="312"/>
    </location>
</feature>
<dbReference type="CDD" id="cd03136">
    <property type="entry name" value="GATase1_AraC_ArgR_like"/>
    <property type="match status" value="1"/>
</dbReference>
<keyword evidence="3" id="KW-0804">Transcription</keyword>
<dbReference type="InterPro" id="IPR020449">
    <property type="entry name" value="Tscrpt_reg_AraC-type_HTH"/>
</dbReference>
<dbReference type="RefSeq" id="WP_182968353.1">
    <property type="nucleotide sequence ID" value="NZ_BAABGC010000019.1"/>
</dbReference>
<dbReference type="InterPro" id="IPR029062">
    <property type="entry name" value="Class_I_gatase-like"/>
</dbReference>
<organism evidence="5 6">
    <name type="scientific">Gluconacetobacter tumulicola</name>
    <dbReference type="NCBI Taxonomy" id="1017177"/>
    <lineage>
        <taxon>Bacteria</taxon>
        <taxon>Pseudomonadati</taxon>
        <taxon>Pseudomonadota</taxon>
        <taxon>Alphaproteobacteria</taxon>
        <taxon>Acetobacterales</taxon>
        <taxon>Acetobacteraceae</taxon>
        <taxon>Gluconacetobacter</taxon>
    </lineage>
</organism>
<comment type="caution">
    <text evidence="5">The sequence shown here is derived from an EMBL/GenBank/DDBJ whole genome shotgun (WGS) entry which is preliminary data.</text>
</comment>
<reference evidence="5 6" key="1">
    <citation type="submission" date="2020-04" db="EMBL/GenBank/DDBJ databases">
        <title>Description of novel Gluconacetobacter.</title>
        <authorList>
            <person name="Sombolestani A."/>
        </authorList>
    </citation>
    <scope>NUCLEOTIDE SEQUENCE [LARGE SCALE GENOMIC DNA]</scope>
    <source>
        <strain evidence="5 6">LMG 27725</strain>
    </source>
</reference>
<keyword evidence="1" id="KW-0805">Transcription regulation</keyword>
<proteinExistence type="predicted"/>
<dbReference type="PROSITE" id="PS00041">
    <property type="entry name" value="HTH_ARAC_FAMILY_1"/>
    <property type="match status" value="1"/>
</dbReference>
<accession>A0A7W4JGF1</accession>
<dbReference type="Proteomes" id="UP000525623">
    <property type="component" value="Unassembled WGS sequence"/>
</dbReference>
<dbReference type="GO" id="GO:0043565">
    <property type="term" value="F:sequence-specific DNA binding"/>
    <property type="evidence" value="ECO:0007669"/>
    <property type="project" value="InterPro"/>
</dbReference>
<dbReference type="SUPFAM" id="SSF46689">
    <property type="entry name" value="Homeodomain-like"/>
    <property type="match status" value="2"/>
</dbReference>
<evidence type="ECO:0000256" key="3">
    <source>
        <dbReference type="ARBA" id="ARBA00023163"/>
    </source>
</evidence>
<dbReference type="InterPro" id="IPR018060">
    <property type="entry name" value="HTH_AraC"/>
</dbReference>
<dbReference type="Pfam" id="PF12833">
    <property type="entry name" value="HTH_18"/>
    <property type="match status" value="1"/>
</dbReference>
<dbReference type="PRINTS" id="PR00032">
    <property type="entry name" value="HTHARAC"/>
</dbReference>
<dbReference type="InterPro" id="IPR009057">
    <property type="entry name" value="Homeodomain-like_sf"/>
</dbReference>
<dbReference type="EMBL" id="JABEQL010000028">
    <property type="protein sequence ID" value="MBB2180619.1"/>
    <property type="molecule type" value="Genomic_DNA"/>
</dbReference>
<evidence type="ECO:0000313" key="5">
    <source>
        <dbReference type="EMBL" id="MBB2180619.1"/>
    </source>
</evidence>
<dbReference type="InterPro" id="IPR018062">
    <property type="entry name" value="HTH_AraC-typ_CS"/>
</dbReference>
<dbReference type="Gene3D" id="3.40.50.880">
    <property type="match status" value="1"/>
</dbReference>
<evidence type="ECO:0000259" key="4">
    <source>
        <dbReference type="PROSITE" id="PS01124"/>
    </source>
</evidence>